<keyword evidence="3" id="KW-1185">Reference proteome</keyword>
<proteinExistence type="predicted"/>
<evidence type="ECO:0000256" key="1">
    <source>
        <dbReference type="SAM" id="SignalP"/>
    </source>
</evidence>
<accession>A0ABS4EEL6</accession>
<evidence type="ECO:0000313" key="2">
    <source>
        <dbReference type="EMBL" id="MBP1856385.1"/>
    </source>
</evidence>
<protein>
    <recommendedName>
        <fullName evidence="4">DUF2599 domain-containing protein</fullName>
    </recommendedName>
</protein>
<comment type="caution">
    <text evidence="2">The sequence shown here is derived from an EMBL/GenBank/DDBJ whole genome shotgun (WGS) entry which is preliminary data.</text>
</comment>
<reference evidence="2 3" key="1">
    <citation type="submission" date="2021-03" db="EMBL/GenBank/DDBJ databases">
        <title>Genomic Encyclopedia of Type Strains, Phase IV (KMG-IV): sequencing the most valuable type-strain genomes for metagenomic binning, comparative biology and taxonomic classification.</title>
        <authorList>
            <person name="Goeker M."/>
        </authorList>
    </citation>
    <scope>NUCLEOTIDE SEQUENCE [LARGE SCALE GENOMIC DNA]</scope>
    <source>
        <strain evidence="2 3">DSM 1289</strain>
    </source>
</reference>
<evidence type="ECO:0008006" key="4">
    <source>
        <dbReference type="Google" id="ProtNLM"/>
    </source>
</evidence>
<gene>
    <name evidence="2" type="ORF">J2Z43_002837</name>
</gene>
<dbReference type="InterPro" id="IPR019719">
    <property type="entry name" value="DUF2599"/>
</dbReference>
<dbReference type="EMBL" id="JAGGJX010000008">
    <property type="protein sequence ID" value="MBP1856385.1"/>
    <property type="molecule type" value="Genomic_DNA"/>
</dbReference>
<organism evidence="2 3">
    <name type="scientific">Metaclostridioides mangenotii</name>
    <dbReference type="NCBI Taxonomy" id="1540"/>
    <lineage>
        <taxon>Bacteria</taxon>
        <taxon>Bacillati</taxon>
        <taxon>Bacillota</taxon>
        <taxon>Clostridia</taxon>
        <taxon>Peptostreptococcales</taxon>
        <taxon>Peptostreptococcaceae</taxon>
        <taxon>Metaclostridioides</taxon>
    </lineage>
</organism>
<feature type="chain" id="PRO_5046188896" description="DUF2599 domain-containing protein" evidence="1">
    <location>
        <begin position="29"/>
        <end position="201"/>
    </location>
</feature>
<dbReference type="Proteomes" id="UP000767291">
    <property type="component" value="Unassembled WGS sequence"/>
</dbReference>
<keyword evidence="1" id="KW-0732">Signal</keyword>
<dbReference type="RefSeq" id="WP_209457699.1">
    <property type="nucleotide sequence ID" value="NZ_BAAACS010000005.1"/>
</dbReference>
<dbReference type="Pfam" id="PF10783">
    <property type="entry name" value="DUF2599"/>
    <property type="match status" value="1"/>
</dbReference>
<name>A0ABS4EEL6_9FIRM</name>
<evidence type="ECO:0000313" key="3">
    <source>
        <dbReference type="Proteomes" id="UP000767291"/>
    </source>
</evidence>
<feature type="signal peptide" evidence="1">
    <location>
        <begin position="1"/>
        <end position="28"/>
    </location>
</feature>
<sequence>MNSKIRKFIATVAIAVTVATPMTTVVNAEITDVQENQISIEQEDKISKEKMDEYRETYILMYGSDEGFSEENIQNNVGFLKELQDGQDGSMSEIQARQIVKKYFNYIKWINRSGEISLSISPTKEFIDTALKKDVYSAAVTESWGIIKRNYSKDKRWKNTESLRLQYICHTQNAKWKTPWNIEPHRTSTNYGVVVAKRCNP</sequence>